<dbReference type="InParanoid" id="A0A0C3HQI5"/>
<dbReference type="EMBL" id="KN832872">
    <property type="protein sequence ID" value="KIN05280.1"/>
    <property type="molecule type" value="Genomic_DNA"/>
</dbReference>
<organism evidence="1 2">
    <name type="scientific">Oidiodendron maius (strain Zn)</name>
    <dbReference type="NCBI Taxonomy" id="913774"/>
    <lineage>
        <taxon>Eukaryota</taxon>
        <taxon>Fungi</taxon>
        <taxon>Dikarya</taxon>
        <taxon>Ascomycota</taxon>
        <taxon>Pezizomycotina</taxon>
        <taxon>Leotiomycetes</taxon>
        <taxon>Leotiomycetes incertae sedis</taxon>
        <taxon>Myxotrichaceae</taxon>
        <taxon>Oidiodendron</taxon>
    </lineage>
</organism>
<dbReference type="Proteomes" id="UP000054321">
    <property type="component" value="Unassembled WGS sequence"/>
</dbReference>
<gene>
    <name evidence="1" type="ORF">OIDMADRAFT_17876</name>
</gene>
<sequence>MYKQLALVNGQVLGPTYTPAQWVGVINQEMLVYYCIDTTNRCGNFDTIDVRYALEQMDSMCQRYEASWYKWPGSFRIIGKCRSGDNICNEICNYFGFLSIHRLKCSENEANKGSRRFNIIYFSF</sequence>
<reference evidence="1 2" key="1">
    <citation type="submission" date="2014-04" db="EMBL/GenBank/DDBJ databases">
        <authorList>
            <consortium name="DOE Joint Genome Institute"/>
            <person name="Kuo A."/>
            <person name="Martino E."/>
            <person name="Perotto S."/>
            <person name="Kohler A."/>
            <person name="Nagy L.G."/>
            <person name="Floudas D."/>
            <person name="Copeland A."/>
            <person name="Barry K.W."/>
            <person name="Cichocki N."/>
            <person name="Veneault-Fourrey C."/>
            <person name="LaButti K."/>
            <person name="Lindquist E.A."/>
            <person name="Lipzen A."/>
            <person name="Lundell T."/>
            <person name="Morin E."/>
            <person name="Murat C."/>
            <person name="Sun H."/>
            <person name="Tunlid A."/>
            <person name="Henrissat B."/>
            <person name="Grigoriev I.V."/>
            <person name="Hibbett D.S."/>
            <person name="Martin F."/>
            <person name="Nordberg H.P."/>
            <person name="Cantor M.N."/>
            <person name="Hua S.X."/>
        </authorList>
    </citation>
    <scope>NUCLEOTIDE SEQUENCE [LARGE SCALE GENOMIC DNA]</scope>
    <source>
        <strain evidence="1 2">Zn</strain>
    </source>
</reference>
<dbReference type="OrthoDB" id="3768082at2759"/>
<dbReference type="AlphaFoldDB" id="A0A0C3HQI5"/>
<accession>A0A0C3HQI5</accession>
<evidence type="ECO:0000313" key="2">
    <source>
        <dbReference type="Proteomes" id="UP000054321"/>
    </source>
</evidence>
<protein>
    <submittedName>
        <fullName evidence="1">Uncharacterized protein</fullName>
    </submittedName>
</protein>
<dbReference type="HOGENOM" id="CLU_2004566_0_0_1"/>
<name>A0A0C3HQI5_OIDMZ</name>
<proteinExistence type="predicted"/>
<evidence type="ECO:0000313" key="1">
    <source>
        <dbReference type="EMBL" id="KIN05280.1"/>
    </source>
</evidence>
<keyword evidence="2" id="KW-1185">Reference proteome</keyword>
<reference evidence="2" key="2">
    <citation type="submission" date="2015-01" db="EMBL/GenBank/DDBJ databases">
        <title>Evolutionary Origins and Diversification of the Mycorrhizal Mutualists.</title>
        <authorList>
            <consortium name="DOE Joint Genome Institute"/>
            <consortium name="Mycorrhizal Genomics Consortium"/>
            <person name="Kohler A."/>
            <person name="Kuo A."/>
            <person name="Nagy L.G."/>
            <person name="Floudas D."/>
            <person name="Copeland A."/>
            <person name="Barry K.W."/>
            <person name="Cichocki N."/>
            <person name="Veneault-Fourrey C."/>
            <person name="LaButti K."/>
            <person name="Lindquist E.A."/>
            <person name="Lipzen A."/>
            <person name="Lundell T."/>
            <person name="Morin E."/>
            <person name="Murat C."/>
            <person name="Riley R."/>
            <person name="Ohm R."/>
            <person name="Sun H."/>
            <person name="Tunlid A."/>
            <person name="Henrissat B."/>
            <person name="Grigoriev I.V."/>
            <person name="Hibbett D.S."/>
            <person name="Martin F."/>
        </authorList>
    </citation>
    <scope>NUCLEOTIDE SEQUENCE [LARGE SCALE GENOMIC DNA]</scope>
    <source>
        <strain evidence="2">Zn</strain>
    </source>
</reference>